<dbReference type="Proteomes" id="UP001612915">
    <property type="component" value="Unassembled WGS sequence"/>
</dbReference>
<evidence type="ECO:0000256" key="18">
    <source>
        <dbReference type="HAMAP-Rule" id="MF_01966"/>
    </source>
</evidence>
<feature type="binding site" evidence="17">
    <location>
        <position position="443"/>
    </location>
    <ligand>
        <name>AMP</name>
        <dbReference type="ChEBI" id="CHEBI:456215"/>
    </ligand>
</feature>
<comment type="catalytic activity">
    <reaction evidence="1 18 19">
        <text>(6R)-NADHX = (6S)-NADHX</text>
        <dbReference type="Rhea" id="RHEA:32215"/>
        <dbReference type="ChEBI" id="CHEBI:64074"/>
        <dbReference type="ChEBI" id="CHEBI:64075"/>
        <dbReference type="EC" id="5.1.99.6"/>
    </reaction>
</comment>
<evidence type="ECO:0000259" key="20">
    <source>
        <dbReference type="PROSITE" id="PS51383"/>
    </source>
</evidence>
<keyword evidence="5 18" id="KW-0479">Metal-binding</keyword>
<evidence type="ECO:0000259" key="21">
    <source>
        <dbReference type="PROSITE" id="PS51385"/>
    </source>
</evidence>
<evidence type="ECO:0000256" key="10">
    <source>
        <dbReference type="ARBA" id="ARBA00023027"/>
    </source>
</evidence>
<dbReference type="InterPro" id="IPR029056">
    <property type="entry name" value="Ribokinase-like"/>
</dbReference>
<evidence type="ECO:0000256" key="2">
    <source>
        <dbReference type="ARBA" id="ARBA00000909"/>
    </source>
</evidence>
<protein>
    <recommendedName>
        <fullName evidence="19">Bifunctional NAD(P)H-hydrate repair enzyme</fullName>
    </recommendedName>
    <alternativeName>
        <fullName evidence="19">Nicotinamide nucleotide repair protein</fullName>
    </alternativeName>
    <domain>
        <recommendedName>
            <fullName evidence="19">ADP-dependent (S)-NAD(P)H-hydrate dehydratase</fullName>
            <ecNumber evidence="19">4.2.1.136</ecNumber>
        </recommendedName>
        <alternativeName>
            <fullName evidence="19">ADP-dependent NAD(P)HX dehydratase</fullName>
        </alternativeName>
    </domain>
    <domain>
        <recommendedName>
            <fullName evidence="19">NAD(P)H-hydrate epimerase</fullName>
            <ecNumber evidence="19">5.1.99.6</ecNumber>
        </recommendedName>
    </domain>
</protein>
<evidence type="ECO:0000256" key="7">
    <source>
        <dbReference type="ARBA" id="ARBA00022840"/>
    </source>
</evidence>
<dbReference type="SUPFAM" id="SSF53613">
    <property type="entry name" value="Ribokinase-like"/>
    <property type="match status" value="1"/>
</dbReference>
<dbReference type="HAMAP" id="MF_01965">
    <property type="entry name" value="NADHX_dehydratase"/>
    <property type="match status" value="1"/>
</dbReference>
<dbReference type="PANTHER" id="PTHR12592:SF0">
    <property type="entry name" value="ATP-DEPENDENT (S)-NAD(P)H-HYDRATE DEHYDRATASE"/>
    <property type="match status" value="1"/>
</dbReference>
<keyword evidence="10 17" id="KW-0520">NAD</keyword>
<evidence type="ECO:0000256" key="14">
    <source>
        <dbReference type="ARBA" id="ARBA00025153"/>
    </source>
</evidence>
<evidence type="ECO:0000256" key="12">
    <source>
        <dbReference type="ARBA" id="ARBA00023239"/>
    </source>
</evidence>
<comment type="subunit">
    <text evidence="17">Homotetramer.</text>
</comment>
<feature type="binding site" evidence="17">
    <location>
        <position position="372"/>
    </location>
    <ligand>
        <name>(6S)-NADPHX</name>
        <dbReference type="ChEBI" id="CHEBI:64076"/>
    </ligand>
</feature>
<comment type="cofactor">
    <cofactor evidence="18 19">
        <name>K(+)</name>
        <dbReference type="ChEBI" id="CHEBI:29103"/>
    </cofactor>
    <text evidence="18 19">Binds 1 potassium ion per subunit.</text>
</comment>
<name>A0ABW8AP62_9ACTN</name>
<comment type="cofactor">
    <cofactor evidence="17">
        <name>Mg(2+)</name>
        <dbReference type="ChEBI" id="CHEBI:18420"/>
    </cofactor>
</comment>
<comment type="similarity">
    <text evidence="3 19">In the N-terminal section; belongs to the NnrE/AIBP family.</text>
</comment>
<dbReference type="InterPro" id="IPR036652">
    <property type="entry name" value="YjeF_N_dom_sf"/>
</dbReference>
<dbReference type="Pfam" id="PF01256">
    <property type="entry name" value="Carb_kinase"/>
    <property type="match status" value="1"/>
</dbReference>
<evidence type="ECO:0000256" key="6">
    <source>
        <dbReference type="ARBA" id="ARBA00022741"/>
    </source>
</evidence>
<dbReference type="CDD" id="cd01171">
    <property type="entry name" value="YXKO-related"/>
    <property type="match status" value="1"/>
</dbReference>
<dbReference type="Gene3D" id="3.40.50.10260">
    <property type="entry name" value="YjeF N-terminal domain"/>
    <property type="match status" value="1"/>
</dbReference>
<dbReference type="PANTHER" id="PTHR12592">
    <property type="entry name" value="ATP-DEPENDENT (S)-NAD(P)H-HYDRATE DEHYDRATASE FAMILY MEMBER"/>
    <property type="match status" value="1"/>
</dbReference>
<keyword evidence="6 17" id="KW-0547">Nucleotide-binding</keyword>
<reference evidence="22 23" key="1">
    <citation type="submission" date="2024-10" db="EMBL/GenBank/DDBJ databases">
        <title>The Natural Products Discovery Center: Release of the First 8490 Sequenced Strains for Exploring Actinobacteria Biosynthetic Diversity.</title>
        <authorList>
            <person name="Kalkreuter E."/>
            <person name="Kautsar S.A."/>
            <person name="Yang D."/>
            <person name="Bader C.D."/>
            <person name="Teijaro C.N."/>
            <person name="Fluegel L."/>
            <person name="Davis C.M."/>
            <person name="Simpson J.R."/>
            <person name="Lauterbach L."/>
            <person name="Steele A.D."/>
            <person name="Gui C."/>
            <person name="Meng S."/>
            <person name="Li G."/>
            <person name="Viehrig K."/>
            <person name="Ye F."/>
            <person name="Su P."/>
            <person name="Kiefer A.F."/>
            <person name="Nichols A."/>
            <person name="Cepeda A.J."/>
            <person name="Yan W."/>
            <person name="Fan B."/>
            <person name="Jiang Y."/>
            <person name="Adhikari A."/>
            <person name="Zheng C.-J."/>
            <person name="Schuster L."/>
            <person name="Cowan T.M."/>
            <person name="Smanski M.J."/>
            <person name="Chevrette M.G."/>
            <person name="De Carvalho L.P.S."/>
            <person name="Shen B."/>
        </authorList>
    </citation>
    <scope>NUCLEOTIDE SEQUENCE [LARGE SCALE GENOMIC DNA]</scope>
    <source>
        <strain evidence="22 23">NPDC049639</strain>
    </source>
</reference>
<feature type="binding site" evidence="17">
    <location>
        <position position="319"/>
    </location>
    <ligand>
        <name>(6S)-NADPHX</name>
        <dbReference type="ChEBI" id="CHEBI:64076"/>
    </ligand>
</feature>
<dbReference type="EC" id="4.2.1.136" evidence="19"/>
<dbReference type="Pfam" id="PF03853">
    <property type="entry name" value="YjeF_N"/>
    <property type="match status" value="1"/>
</dbReference>
<feature type="binding site" evidence="18">
    <location>
        <position position="172"/>
    </location>
    <ligand>
        <name>(6S)-NADPHX</name>
        <dbReference type="ChEBI" id="CHEBI:64076"/>
    </ligand>
</feature>
<evidence type="ECO:0000256" key="17">
    <source>
        <dbReference type="HAMAP-Rule" id="MF_01965"/>
    </source>
</evidence>
<dbReference type="GO" id="GO:0052856">
    <property type="term" value="F:NAD(P)HX epimerase activity"/>
    <property type="evidence" value="ECO:0007669"/>
    <property type="project" value="UniProtKB-EC"/>
</dbReference>
<proteinExistence type="inferred from homology"/>
<evidence type="ECO:0000256" key="5">
    <source>
        <dbReference type="ARBA" id="ARBA00022723"/>
    </source>
</evidence>
<evidence type="ECO:0000256" key="11">
    <source>
        <dbReference type="ARBA" id="ARBA00023235"/>
    </source>
</evidence>
<feature type="binding site" evidence="18">
    <location>
        <position position="175"/>
    </location>
    <ligand>
        <name>K(+)</name>
        <dbReference type="ChEBI" id="CHEBI:29103"/>
    </ligand>
</feature>
<dbReference type="HAMAP" id="MF_01966">
    <property type="entry name" value="NADHX_epimerase"/>
    <property type="match status" value="1"/>
</dbReference>
<evidence type="ECO:0000256" key="3">
    <source>
        <dbReference type="ARBA" id="ARBA00006001"/>
    </source>
</evidence>
<feature type="binding site" evidence="18">
    <location>
        <position position="75"/>
    </location>
    <ligand>
        <name>K(+)</name>
        <dbReference type="ChEBI" id="CHEBI:29103"/>
    </ligand>
</feature>
<feature type="binding site" evidence="18">
    <location>
        <begin position="74"/>
        <end position="78"/>
    </location>
    <ligand>
        <name>(6S)-NADPHX</name>
        <dbReference type="ChEBI" id="CHEBI:64076"/>
    </ligand>
</feature>
<dbReference type="Gene3D" id="3.40.1190.20">
    <property type="match status" value="1"/>
</dbReference>
<feature type="domain" description="YjeF C-terminal" evidence="20">
    <location>
        <begin position="234"/>
        <end position="505"/>
    </location>
</feature>
<dbReference type="InterPro" id="IPR004443">
    <property type="entry name" value="YjeF_N_dom"/>
</dbReference>
<keyword evidence="9 18" id="KW-0630">Potassium</keyword>
<comment type="similarity">
    <text evidence="4 19">In the C-terminal section; belongs to the NnrD/CARKD family.</text>
</comment>
<evidence type="ECO:0000256" key="8">
    <source>
        <dbReference type="ARBA" id="ARBA00022857"/>
    </source>
</evidence>
<comment type="caution">
    <text evidence="18">Lacks conserved residue(s) required for the propagation of feature annotation.</text>
</comment>
<comment type="similarity">
    <text evidence="17">Belongs to the NnrD/CARKD family.</text>
</comment>
<comment type="catalytic activity">
    <reaction evidence="16 17 19">
        <text>(6S)-NADPHX + ADP = AMP + phosphate + NADPH + H(+)</text>
        <dbReference type="Rhea" id="RHEA:32235"/>
        <dbReference type="ChEBI" id="CHEBI:15378"/>
        <dbReference type="ChEBI" id="CHEBI:43474"/>
        <dbReference type="ChEBI" id="CHEBI:57783"/>
        <dbReference type="ChEBI" id="CHEBI:64076"/>
        <dbReference type="ChEBI" id="CHEBI:456215"/>
        <dbReference type="ChEBI" id="CHEBI:456216"/>
        <dbReference type="EC" id="4.2.1.136"/>
    </reaction>
</comment>
<keyword evidence="13" id="KW-0511">Multifunctional enzyme</keyword>
<keyword evidence="7 17" id="KW-0067">ATP-binding</keyword>
<dbReference type="SUPFAM" id="SSF64153">
    <property type="entry name" value="YjeF N-terminal domain-like"/>
    <property type="match status" value="1"/>
</dbReference>
<evidence type="ECO:0000313" key="22">
    <source>
        <dbReference type="EMBL" id="MFI7588159.1"/>
    </source>
</evidence>
<gene>
    <name evidence="17" type="primary">nnrD</name>
    <name evidence="18" type="synonym">nnrE</name>
    <name evidence="22" type="ORF">ACIB24_13910</name>
</gene>
<feature type="domain" description="YjeF N-terminal" evidence="21">
    <location>
        <begin position="19"/>
        <end position="229"/>
    </location>
</feature>
<comment type="caution">
    <text evidence="22">The sequence shown here is derived from an EMBL/GenBank/DDBJ whole genome shotgun (WGS) entry which is preliminary data.</text>
</comment>
<evidence type="ECO:0000256" key="4">
    <source>
        <dbReference type="ARBA" id="ARBA00009524"/>
    </source>
</evidence>
<comment type="catalytic activity">
    <reaction evidence="15 17 19">
        <text>(6S)-NADHX + ADP = AMP + phosphate + NADH + H(+)</text>
        <dbReference type="Rhea" id="RHEA:32223"/>
        <dbReference type="ChEBI" id="CHEBI:15378"/>
        <dbReference type="ChEBI" id="CHEBI:43474"/>
        <dbReference type="ChEBI" id="CHEBI:57945"/>
        <dbReference type="ChEBI" id="CHEBI:64074"/>
        <dbReference type="ChEBI" id="CHEBI:456215"/>
        <dbReference type="ChEBI" id="CHEBI:456216"/>
        <dbReference type="EC" id="4.2.1.136"/>
    </reaction>
</comment>
<keyword evidence="23" id="KW-1185">Reference proteome</keyword>
<dbReference type="PIRSF" id="PIRSF017184">
    <property type="entry name" value="Nnr"/>
    <property type="match status" value="1"/>
</dbReference>
<feature type="binding site" evidence="17">
    <location>
        <begin position="414"/>
        <end position="418"/>
    </location>
    <ligand>
        <name>AMP</name>
        <dbReference type="ChEBI" id="CHEBI:456215"/>
    </ligand>
</feature>
<feature type="binding site" evidence="18">
    <location>
        <begin position="144"/>
        <end position="150"/>
    </location>
    <ligand>
        <name>(6S)-NADPHX</name>
        <dbReference type="ChEBI" id="CHEBI:64076"/>
    </ligand>
</feature>
<organism evidence="22 23">
    <name type="scientific">Spongisporangium articulatum</name>
    <dbReference type="NCBI Taxonomy" id="3362603"/>
    <lineage>
        <taxon>Bacteria</taxon>
        <taxon>Bacillati</taxon>
        <taxon>Actinomycetota</taxon>
        <taxon>Actinomycetes</taxon>
        <taxon>Kineosporiales</taxon>
        <taxon>Kineosporiaceae</taxon>
        <taxon>Spongisporangium</taxon>
    </lineage>
</organism>
<evidence type="ECO:0000256" key="15">
    <source>
        <dbReference type="ARBA" id="ARBA00048238"/>
    </source>
</evidence>
<comment type="function">
    <text evidence="14 19">Bifunctional enzyme that catalyzes the epimerization of the S- and R-forms of NAD(P)HX and the dehydration of the S-form of NAD(P)HX at the expense of ADP, which is converted to AMP. This allows the repair of both epimers of NAD(P)HX, a damaged form of NAD(P)H that is a result of enzymatic or heat-dependent hydration.</text>
</comment>
<dbReference type="InterPro" id="IPR000631">
    <property type="entry name" value="CARKD"/>
</dbReference>
<dbReference type="EC" id="5.1.99.6" evidence="19"/>
<comment type="function">
    <text evidence="18">Catalyzes the epimerization of the S- and R-forms of NAD(P)HX, a damaged form of NAD(P)H that is a result of enzymatic or heat-dependent hydration. This is a prerequisite for the S-specific NAD(P)H-hydrate dehydratase to allow the repair of both epimers of NAD(P)HX.</text>
</comment>
<keyword evidence="11 18" id="KW-0413">Isomerase</keyword>
<feature type="binding site" evidence="17">
    <location>
        <position position="269"/>
    </location>
    <ligand>
        <name>(6S)-NADPHX</name>
        <dbReference type="ChEBI" id="CHEBI:64076"/>
    </ligand>
</feature>
<evidence type="ECO:0000256" key="1">
    <source>
        <dbReference type="ARBA" id="ARBA00000013"/>
    </source>
</evidence>
<dbReference type="InterPro" id="IPR030677">
    <property type="entry name" value="Nnr"/>
</dbReference>
<sequence length="508" mass="49845">MQLEQDRRPAVAAHSVAAVRAAEGAALAGLPPGAPDALMQQAATAVAVTAARALREATGGIAGRAAVLLVGSGDNGGDALWAGVRLRRRGVAVTALLSADTAHPAGLAAVRVAGARVLRVSSPPSATDLAPLAAADLVIDGLVGLGGRPGLREPATSLVDRIPASAVVVAVDVPSGVDVDSGALPGPHVQADVTVTLGAAKRCLLLPPASTAAGRVEVFDLGFDVPPAPLRRLDAAGVGALWPVPAPGADKYRRGVLGMVAGSAGYPGAAVLATSGAVRAGVGMLRYVGPDDATRAVRSAHPEVVAGAGRVQAWALGSGVNPDADDDQPAAIRSALDSGLPCLLDAGALEVWAAGVHRDPDDASDRLLLTPHAGELASLLGTLGLPRERADVEERPFEHAHAAAELTGACVLLKGATTLVVTPDGEARSQAEAPAWLATAGAGDVLAGVAGALLAGGVRPLDAGAAAAWVHGRAATLASRAAGGGGGPIAASDVAAHVPAAVAEALAP</sequence>
<feature type="binding site" evidence="18">
    <location>
        <position position="140"/>
    </location>
    <ligand>
        <name>K(+)</name>
        <dbReference type="ChEBI" id="CHEBI:29103"/>
    </ligand>
</feature>
<dbReference type="EMBL" id="JBITLV010000004">
    <property type="protein sequence ID" value="MFI7588159.1"/>
    <property type="molecule type" value="Genomic_DNA"/>
</dbReference>
<evidence type="ECO:0000256" key="13">
    <source>
        <dbReference type="ARBA" id="ARBA00023268"/>
    </source>
</evidence>
<accession>A0ABW8AP62</accession>
<feature type="binding site" evidence="17">
    <location>
        <position position="444"/>
    </location>
    <ligand>
        <name>(6S)-NADPHX</name>
        <dbReference type="ChEBI" id="CHEBI:64076"/>
    </ligand>
</feature>
<keyword evidence="8 17" id="KW-0521">NADP</keyword>
<evidence type="ECO:0000256" key="16">
    <source>
        <dbReference type="ARBA" id="ARBA00049209"/>
    </source>
</evidence>
<dbReference type="PROSITE" id="PS51385">
    <property type="entry name" value="YJEF_N"/>
    <property type="match status" value="1"/>
</dbReference>
<comment type="similarity">
    <text evidence="18">Belongs to the NnrE/AIBP family.</text>
</comment>
<dbReference type="PROSITE" id="PS51383">
    <property type="entry name" value="YJEF_C_3"/>
    <property type="match status" value="1"/>
</dbReference>
<evidence type="ECO:0000256" key="9">
    <source>
        <dbReference type="ARBA" id="ARBA00022958"/>
    </source>
</evidence>
<comment type="catalytic activity">
    <reaction evidence="2 18 19">
        <text>(6R)-NADPHX = (6S)-NADPHX</text>
        <dbReference type="Rhea" id="RHEA:32227"/>
        <dbReference type="ChEBI" id="CHEBI:64076"/>
        <dbReference type="ChEBI" id="CHEBI:64077"/>
        <dbReference type="EC" id="5.1.99.6"/>
    </reaction>
</comment>
<evidence type="ECO:0000256" key="19">
    <source>
        <dbReference type="PIRNR" id="PIRNR017184"/>
    </source>
</evidence>
<dbReference type="NCBIfam" id="TIGR00197">
    <property type="entry name" value="yjeF_nterm"/>
    <property type="match status" value="1"/>
</dbReference>
<keyword evidence="12 17" id="KW-0456">Lyase</keyword>
<dbReference type="RefSeq" id="WP_398281221.1">
    <property type="nucleotide sequence ID" value="NZ_JBITLV010000004.1"/>
</dbReference>
<evidence type="ECO:0000313" key="23">
    <source>
        <dbReference type="Proteomes" id="UP001612915"/>
    </source>
</evidence>
<comment type="function">
    <text evidence="17">Catalyzes the dehydration of the S-form of NAD(P)HX at the expense of ADP, which is converted to AMP. Together with NAD(P)HX epimerase, which catalyzes the epimerization of the S- and R-forms, the enzyme allows the repair of both epimers of NAD(P)HX, a damaged form of NAD(P)H that is a result of enzymatic or heat-dependent hydration.</text>
</comment>